<keyword evidence="8" id="KW-0574">Periplasm</keyword>
<evidence type="ECO:0000256" key="4">
    <source>
        <dbReference type="ARBA" id="ARBA00022475"/>
    </source>
</evidence>
<evidence type="ECO:0000256" key="12">
    <source>
        <dbReference type="SAM" id="Phobius"/>
    </source>
</evidence>
<dbReference type="PANTHER" id="PTHR39583:SF2">
    <property type="entry name" value="TYPE II SECRETION SYSTEM PROTEIN J"/>
    <property type="match status" value="1"/>
</dbReference>
<dbReference type="AlphaFoldDB" id="F2NL46"/>
<accession>F2NL46</accession>
<dbReference type="eggNOG" id="COG4966">
    <property type="taxonomic scope" value="Bacteria"/>
</dbReference>
<dbReference type="EMBL" id="CP002630">
    <property type="protein sequence ID" value="AEB11449.1"/>
    <property type="molecule type" value="Genomic_DNA"/>
</dbReference>
<keyword evidence="11" id="KW-0998">Cell outer membrane</keyword>
<comment type="subcellular location">
    <subcellularLocation>
        <location evidence="2">Cell inner membrane</location>
        <topology evidence="2">Single-pass membrane protein</topology>
    </subcellularLocation>
    <subcellularLocation>
        <location evidence="1">Cell outer membrane</location>
        <topology evidence="1">Single-pass membrane protein</topology>
    </subcellularLocation>
    <subcellularLocation>
        <location evidence="3">Periplasm</location>
    </subcellularLocation>
</comment>
<dbReference type="GO" id="GO:0042597">
    <property type="term" value="C:periplasmic space"/>
    <property type="evidence" value="ECO:0007669"/>
    <property type="project" value="UniProtKB-SubCell"/>
</dbReference>
<keyword evidence="10 12" id="KW-0472">Membrane</keyword>
<keyword evidence="6" id="KW-0997">Cell inner membrane</keyword>
<keyword evidence="14" id="KW-1185">Reference proteome</keyword>
<evidence type="ECO:0000256" key="7">
    <source>
        <dbReference type="ARBA" id="ARBA00022692"/>
    </source>
</evidence>
<organism evidence="13 14">
    <name type="scientific">Marinithermus hydrothermalis (strain DSM 14884 / JCM 11576 / T1)</name>
    <dbReference type="NCBI Taxonomy" id="869210"/>
    <lineage>
        <taxon>Bacteria</taxon>
        <taxon>Thermotogati</taxon>
        <taxon>Deinococcota</taxon>
        <taxon>Deinococci</taxon>
        <taxon>Thermales</taxon>
        <taxon>Thermaceae</taxon>
        <taxon>Marinithermus</taxon>
    </lineage>
</organism>
<dbReference type="RefSeq" id="WP_013703501.1">
    <property type="nucleotide sequence ID" value="NC_015387.1"/>
</dbReference>
<dbReference type="HOGENOM" id="CLU_1204321_0_0_0"/>
<dbReference type="SUPFAM" id="SSF54523">
    <property type="entry name" value="Pili subunits"/>
    <property type="match status" value="1"/>
</dbReference>
<dbReference type="STRING" id="869210.Marky_0699"/>
<dbReference type="InterPro" id="IPR012902">
    <property type="entry name" value="N_methyl_site"/>
</dbReference>
<evidence type="ECO:0000256" key="1">
    <source>
        <dbReference type="ARBA" id="ARBA00004203"/>
    </source>
</evidence>
<dbReference type="Proteomes" id="UP000007030">
    <property type="component" value="Chromosome"/>
</dbReference>
<keyword evidence="5" id="KW-0488">Methylation</keyword>
<evidence type="ECO:0000256" key="9">
    <source>
        <dbReference type="ARBA" id="ARBA00022989"/>
    </source>
</evidence>
<evidence type="ECO:0000256" key="6">
    <source>
        <dbReference type="ARBA" id="ARBA00022519"/>
    </source>
</evidence>
<evidence type="ECO:0000313" key="14">
    <source>
        <dbReference type="Proteomes" id="UP000007030"/>
    </source>
</evidence>
<dbReference type="GO" id="GO:0015628">
    <property type="term" value="P:protein secretion by the type II secretion system"/>
    <property type="evidence" value="ECO:0007669"/>
    <property type="project" value="TreeGrafter"/>
</dbReference>
<keyword evidence="7 12" id="KW-0812">Transmembrane</keyword>
<dbReference type="OrthoDB" id="31478at2"/>
<evidence type="ECO:0000256" key="2">
    <source>
        <dbReference type="ARBA" id="ARBA00004377"/>
    </source>
</evidence>
<evidence type="ECO:0008006" key="15">
    <source>
        <dbReference type="Google" id="ProtNLM"/>
    </source>
</evidence>
<dbReference type="PROSITE" id="PS00409">
    <property type="entry name" value="PROKAR_NTER_METHYL"/>
    <property type="match status" value="1"/>
</dbReference>
<dbReference type="GO" id="GO:0005886">
    <property type="term" value="C:plasma membrane"/>
    <property type="evidence" value="ECO:0007669"/>
    <property type="project" value="UniProtKB-SubCell"/>
</dbReference>
<dbReference type="InterPro" id="IPR051621">
    <property type="entry name" value="T2SS_protein_J"/>
</dbReference>
<evidence type="ECO:0000256" key="10">
    <source>
        <dbReference type="ARBA" id="ARBA00023136"/>
    </source>
</evidence>
<dbReference type="GO" id="GO:0009279">
    <property type="term" value="C:cell outer membrane"/>
    <property type="evidence" value="ECO:0007669"/>
    <property type="project" value="UniProtKB-SubCell"/>
</dbReference>
<proteinExistence type="predicted"/>
<evidence type="ECO:0000256" key="11">
    <source>
        <dbReference type="ARBA" id="ARBA00023237"/>
    </source>
</evidence>
<dbReference type="NCBIfam" id="TIGR02532">
    <property type="entry name" value="IV_pilin_GFxxxE"/>
    <property type="match status" value="1"/>
</dbReference>
<evidence type="ECO:0000313" key="13">
    <source>
        <dbReference type="EMBL" id="AEB11449.1"/>
    </source>
</evidence>
<reference evidence="13 14" key="1">
    <citation type="journal article" date="2012" name="Stand. Genomic Sci.">
        <title>Complete genome sequence of the aerobic, heterotroph Marinithermus hydrothermalis type strain (T1(T)) from a deep-sea hydrothermal vent chimney.</title>
        <authorList>
            <person name="Copeland A."/>
            <person name="Gu W."/>
            <person name="Yasawong M."/>
            <person name="Lapidus A."/>
            <person name="Lucas S."/>
            <person name="Deshpande S."/>
            <person name="Pagani I."/>
            <person name="Tapia R."/>
            <person name="Cheng J.F."/>
            <person name="Goodwin L.A."/>
            <person name="Pitluck S."/>
            <person name="Liolios K."/>
            <person name="Ivanova N."/>
            <person name="Mavromatis K."/>
            <person name="Mikhailova N."/>
            <person name="Pati A."/>
            <person name="Chen A."/>
            <person name="Palaniappan K."/>
            <person name="Land M."/>
            <person name="Pan C."/>
            <person name="Brambilla E.M."/>
            <person name="Rohde M."/>
            <person name="Tindall B.J."/>
            <person name="Sikorski J."/>
            <person name="Goker M."/>
            <person name="Detter J.C."/>
            <person name="Bristow J."/>
            <person name="Eisen J.A."/>
            <person name="Markowitz V."/>
            <person name="Hugenholtz P."/>
            <person name="Kyrpides N.C."/>
            <person name="Klenk H.P."/>
            <person name="Woyke T."/>
        </authorList>
    </citation>
    <scope>NUCLEOTIDE SEQUENCE [LARGE SCALE GENOMIC DNA]</scope>
    <source>
        <strain evidence="14">DSM 14884 / JCM 11576 / T1</strain>
    </source>
</reference>
<evidence type="ECO:0000256" key="5">
    <source>
        <dbReference type="ARBA" id="ARBA00022481"/>
    </source>
</evidence>
<dbReference type="PANTHER" id="PTHR39583">
    <property type="entry name" value="TYPE II SECRETION SYSTEM PROTEIN J-RELATED"/>
    <property type="match status" value="1"/>
</dbReference>
<keyword evidence="9 12" id="KW-1133">Transmembrane helix</keyword>
<protein>
    <recommendedName>
        <fullName evidence="15">Prepilin-type N-terminal cleavage/methylation domain-containing protein</fullName>
    </recommendedName>
</protein>
<gene>
    <name evidence="13" type="ordered locus">Marky_0699</name>
</gene>
<keyword evidence="4" id="KW-1003">Cell membrane</keyword>
<dbReference type="InterPro" id="IPR045584">
    <property type="entry name" value="Pilin-like"/>
</dbReference>
<evidence type="ECO:0000256" key="8">
    <source>
        <dbReference type="ARBA" id="ARBA00022764"/>
    </source>
</evidence>
<dbReference type="Pfam" id="PF07963">
    <property type="entry name" value="N_methyl"/>
    <property type="match status" value="1"/>
</dbReference>
<sequence length="218" mass="24314">MRRAHGLTLIELLVALAIFTVVLGVAVTFFAQHAQDTARVQEKNELQDRVRLVMQLITQDLSLAGSSRYVRDGAVRYDTRYWVPCAPDTPCLRGVNDPNGKDTFEVRYHTSLRPPGKECRVVGYNFDGDTLRRADVPCSTTNTLPPPASAYMPLADGIVALEIRYVCEDGHEEDTPQGCAEFVRAALVRVTGQSAQGRYTFTLEERTPIRNLKTDQVL</sequence>
<name>F2NL46_MARHT</name>
<feature type="transmembrane region" description="Helical" evidence="12">
    <location>
        <begin position="12"/>
        <end position="31"/>
    </location>
</feature>
<dbReference type="KEGG" id="mhd:Marky_0699"/>
<evidence type="ECO:0000256" key="3">
    <source>
        <dbReference type="ARBA" id="ARBA00004418"/>
    </source>
</evidence>